<evidence type="ECO:0000256" key="6">
    <source>
        <dbReference type="ARBA" id="ARBA00023319"/>
    </source>
</evidence>
<dbReference type="CDD" id="cd00096">
    <property type="entry name" value="Ig"/>
    <property type="match status" value="1"/>
</dbReference>
<accession>A0A5E4N1D9</accession>
<dbReference type="Pfam" id="PF13855">
    <property type="entry name" value="LRR_8"/>
    <property type="match status" value="1"/>
</dbReference>
<evidence type="ECO:0000256" key="1">
    <source>
        <dbReference type="ARBA" id="ARBA00022614"/>
    </source>
</evidence>
<dbReference type="AlphaFoldDB" id="A0A5E4N1D9"/>
<dbReference type="SUPFAM" id="SSF48726">
    <property type="entry name" value="Immunoglobulin"/>
    <property type="match status" value="1"/>
</dbReference>
<feature type="domain" description="Ig-like" evidence="9">
    <location>
        <begin position="185"/>
        <end position="277"/>
    </location>
</feature>
<evidence type="ECO:0000259" key="9">
    <source>
        <dbReference type="PROSITE" id="PS50835"/>
    </source>
</evidence>
<dbReference type="InterPro" id="IPR003591">
    <property type="entry name" value="Leu-rich_rpt_typical-subtyp"/>
</dbReference>
<reference evidence="10 11" key="1">
    <citation type="submission" date="2019-08" db="EMBL/GenBank/DDBJ databases">
        <authorList>
            <person name="Alioto T."/>
            <person name="Alioto T."/>
            <person name="Gomez Garrido J."/>
        </authorList>
    </citation>
    <scope>NUCLEOTIDE SEQUENCE [LARGE SCALE GENOMIC DNA]</scope>
</reference>
<keyword evidence="1" id="KW-0433">Leucine-rich repeat</keyword>
<keyword evidence="8" id="KW-1133">Transmembrane helix</keyword>
<dbReference type="InterPro" id="IPR032675">
    <property type="entry name" value="LRR_dom_sf"/>
</dbReference>
<gene>
    <name evidence="10" type="ORF">CINCED_3A014942</name>
</gene>
<dbReference type="Pfam" id="PF07679">
    <property type="entry name" value="I-set"/>
    <property type="match status" value="1"/>
</dbReference>
<evidence type="ECO:0000256" key="5">
    <source>
        <dbReference type="ARBA" id="ARBA00023180"/>
    </source>
</evidence>
<dbReference type="SMART" id="SM00369">
    <property type="entry name" value="LRR_TYP"/>
    <property type="match status" value="4"/>
</dbReference>
<feature type="compositionally biased region" description="Low complexity" evidence="7">
    <location>
        <begin position="296"/>
        <end position="307"/>
    </location>
</feature>
<evidence type="ECO:0000313" key="11">
    <source>
        <dbReference type="Proteomes" id="UP000325440"/>
    </source>
</evidence>
<protein>
    <submittedName>
        <fullName evidence="10">Immunoglobulin subtype,Immunoglobulin-like domain,Immunoglobulin-like fold,Leucine-rich repeat</fullName>
    </submittedName>
</protein>
<evidence type="ECO:0000256" key="8">
    <source>
        <dbReference type="SAM" id="Phobius"/>
    </source>
</evidence>
<keyword evidence="11" id="KW-1185">Reference proteome</keyword>
<evidence type="ECO:0000256" key="3">
    <source>
        <dbReference type="ARBA" id="ARBA00022737"/>
    </source>
</evidence>
<feature type="region of interest" description="Disordered" evidence="7">
    <location>
        <begin position="343"/>
        <end position="362"/>
    </location>
</feature>
<keyword evidence="8" id="KW-0472">Membrane</keyword>
<keyword evidence="5" id="KW-0325">Glycoprotein</keyword>
<dbReference type="PROSITE" id="PS50835">
    <property type="entry name" value="IG_LIKE"/>
    <property type="match status" value="1"/>
</dbReference>
<keyword evidence="2" id="KW-0732">Signal</keyword>
<dbReference type="PANTHER" id="PTHR24366:SF151">
    <property type="entry name" value="KEKKON 2"/>
    <property type="match status" value="1"/>
</dbReference>
<organism evidence="10 11">
    <name type="scientific">Cinara cedri</name>
    <dbReference type="NCBI Taxonomy" id="506608"/>
    <lineage>
        <taxon>Eukaryota</taxon>
        <taxon>Metazoa</taxon>
        <taxon>Ecdysozoa</taxon>
        <taxon>Arthropoda</taxon>
        <taxon>Hexapoda</taxon>
        <taxon>Insecta</taxon>
        <taxon>Pterygota</taxon>
        <taxon>Neoptera</taxon>
        <taxon>Paraneoptera</taxon>
        <taxon>Hemiptera</taxon>
        <taxon>Sternorrhyncha</taxon>
        <taxon>Aphidomorpha</taxon>
        <taxon>Aphidoidea</taxon>
        <taxon>Aphididae</taxon>
        <taxon>Lachninae</taxon>
        <taxon>Cinara</taxon>
    </lineage>
</organism>
<keyword evidence="4" id="KW-1015">Disulfide bond</keyword>
<feature type="transmembrane region" description="Helical" evidence="8">
    <location>
        <begin position="312"/>
        <end position="336"/>
    </location>
</feature>
<dbReference type="InterPro" id="IPR007110">
    <property type="entry name" value="Ig-like_dom"/>
</dbReference>
<dbReference type="EMBL" id="CABPRJ010001454">
    <property type="protein sequence ID" value="VVC37761.1"/>
    <property type="molecule type" value="Genomic_DNA"/>
</dbReference>
<dbReference type="GO" id="GO:0071944">
    <property type="term" value="C:cell periphery"/>
    <property type="evidence" value="ECO:0007669"/>
    <property type="project" value="UniProtKB-ARBA"/>
</dbReference>
<dbReference type="Pfam" id="PF13516">
    <property type="entry name" value="LRR_6"/>
    <property type="match status" value="1"/>
</dbReference>
<dbReference type="FunFam" id="2.60.40.10:FF:000032">
    <property type="entry name" value="palladin isoform X1"/>
    <property type="match status" value="1"/>
</dbReference>
<dbReference type="InterPro" id="IPR003598">
    <property type="entry name" value="Ig_sub2"/>
</dbReference>
<dbReference type="SMART" id="SM00409">
    <property type="entry name" value="IG"/>
    <property type="match status" value="1"/>
</dbReference>
<keyword evidence="8" id="KW-0812">Transmembrane</keyword>
<evidence type="ECO:0000256" key="4">
    <source>
        <dbReference type="ARBA" id="ARBA00023157"/>
    </source>
</evidence>
<dbReference type="Gene3D" id="3.80.10.10">
    <property type="entry name" value="Ribonuclease Inhibitor"/>
    <property type="match status" value="1"/>
</dbReference>
<dbReference type="PANTHER" id="PTHR24366">
    <property type="entry name" value="IG(IMMUNOGLOBULIN) AND LRR(LEUCINE RICH REPEAT) DOMAINS"/>
    <property type="match status" value="1"/>
</dbReference>
<dbReference type="InterPro" id="IPR013783">
    <property type="entry name" value="Ig-like_fold"/>
</dbReference>
<evidence type="ECO:0000313" key="10">
    <source>
        <dbReference type="EMBL" id="VVC37761.1"/>
    </source>
</evidence>
<dbReference type="InterPro" id="IPR036179">
    <property type="entry name" value="Ig-like_dom_sf"/>
</dbReference>
<dbReference type="InterPro" id="IPR001611">
    <property type="entry name" value="Leu-rich_rpt"/>
</dbReference>
<keyword evidence="6" id="KW-0393">Immunoglobulin domain</keyword>
<dbReference type="SMART" id="SM00408">
    <property type="entry name" value="IGc2"/>
    <property type="match status" value="1"/>
</dbReference>
<dbReference type="Proteomes" id="UP000325440">
    <property type="component" value="Unassembled WGS sequence"/>
</dbReference>
<sequence length="590" mass="61707">MDAGLSNLQRIHAARCKVCYVHDRAFYGLTNLVDLDLSGNCLRDVPVTAFEECPSLMKLSLSGNPIAGVPARAFHHLTQLNSLDLSGCGLTAIEAGAFDKLAALDWLKLNDNRLTHVPGPSTLPTRLHGIDLHRNDWQCDCRLIDMHRWLTSFNVPVAEDPVCSGPVPYADMHVRRIREVELACPPVAYPVTRTVQEVVEGVNVSFQCLVTATPVATVEWLFGGVPVYRHNASEQITVDGNTTAELYVYNASLGDAGTYACVARNPAGMARTDFTVSVRPKQPSLAAGTAVDDRSAPSQSSSAAAGGDGHSVAYAVACLVVGSAALTIAAAVLVAVRCKKEKRGGGRDLTNGVGGKRRPVTPAADGYRVVSTTADKEPPPPTAPAQSTVVRTTATTAATVVTTAAASATATTAPAAATAADGTVVVVAAESCNPDVVSDAKRAGWEIDFEQIVWAECPPATGYVSIQIPVQCGIECLGAYYATTAEAVMGMGRGSLQGAQGAGTVRRQHRRAAVLTAYDDTVRQVRTTAQGGYPTAAVHRASRTAAELRAPTIVVDDVDDCGGNAIAVTPIISPPLPFRSAGDADDSIAL</sequence>
<dbReference type="InterPro" id="IPR000483">
    <property type="entry name" value="Cys-rich_flank_reg_C"/>
</dbReference>
<dbReference type="Gene3D" id="2.60.40.10">
    <property type="entry name" value="Immunoglobulins"/>
    <property type="match status" value="1"/>
</dbReference>
<keyword evidence="3" id="KW-0677">Repeat</keyword>
<name>A0A5E4N1D9_9HEMI</name>
<dbReference type="InterPro" id="IPR013098">
    <property type="entry name" value="Ig_I-set"/>
</dbReference>
<feature type="region of interest" description="Disordered" evidence="7">
    <location>
        <begin position="285"/>
        <end position="307"/>
    </location>
</feature>
<evidence type="ECO:0000256" key="2">
    <source>
        <dbReference type="ARBA" id="ARBA00022729"/>
    </source>
</evidence>
<dbReference type="InterPro" id="IPR003599">
    <property type="entry name" value="Ig_sub"/>
</dbReference>
<dbReference type="OrthoDB" id="643377at2759"/>
<dbReference type="SMART" id="SM00082">
    <property type="entry name" value="LRRCT"/>
    <property type="match status" value="1"/>
</dbReference>
<dbReference type="SUPFAM" id="SSF52058">
    <property type="entry name" value="L domain-like"/>
    <property type="match status" value="1"/>
</dbReference>
<dbReference type="PROSITE" id="PS51450">
    <property type="entry name" value="LRR"/>
    <property type="match status" value="2"/>
</dbReference>
<evidence type="ECO:0000256" key="7">
    <source>
        <dbReference type="SAM" id="MobiDB-lite"/>
    </source>
</evidence>
<proteinExistence type="predicted"/>